<evidence type="ECO:0000259" key="1">
    <source>
        <dbReference type="Pfam" id="PF08241"/>
    </source>
</evidence>
<name>A0A382GJJ6_9ZZZZ</name>
<dbReference type="CDD" id="cd02440">
    <property type="entry name" value="AdoMet_MTases"/>
    <property type="match status" value="1"/>
</dbReference>
<proteinExistence type="predicted"/>
<feature type="domain" description="Methyltransferase type 11" evidence="1">
    <location>
        <begin position="44"/>
        <end position="133"/>
    </location>
</feature>
<dbReference type="GO" id="GO:0008757">
    <property type="term" value="F:S-adenosylmethionine-dependent methyltransferase activity"/>
    <property type="evidence" value="ECO:0007669"/>
    <property type="project" value="InterPro"/>
</dbReference>
<dbReference type="PANTHER" id="PTHR43591">
    <property type="entry name" value="METHYLTRANSFERASE"/>
    <property type="match status" value="1"/>
</dbReference>
<gene>
    <name evidence="2" type="ORF">METZ01_LOCUS227983</name>
</gene>
<accession>A0A382GJJ6</accession>
<dbReference type="AlphaFoldDB" id="A0A382GJJ6"/>
<protein>
    <recommendedName>
        <fullName evidence="1">Methyltransferase type 11 domain-containing protein</fullName>
    </recommendedName>
</protein>
<reference evidence="2" key="1">
    <citation type="submission" date="2018-05" db="EMBL/GenBank/DDBJ databases">
        <authorList>
            <person name="Lanie J.A."/>
            <person name="Ng W.-L."/>
            <person name="Kazmierczak K.M."/>
            <person name="Andrzejewski T.M."/>
            <person name="Davidsen T.M."/>
            <person name="Wayne K.J."/>
            <person name="Tettelin H."/>
            <person name="Glass J.I."/>
            <person name="Rusch D."/>
            <person name="Podicherti R."/>
            <person name="Tsui H.-C.T."/>
            <person name="Winkler M.E."/>
        </authorList>
    </citation>
    <scope>NUCLEOTIDE SEQUENCE</scope>
</reference>
<evidence type="ECO:0000313" key="2">
    <source>
        <dbReference type="EMBL" id="SVB75129.1"/>
    </source>
</evidence>
<dbReference type="InterPro" id="IPR013216">
    <property type="entry name" value="Methyltransf_11"/>
</dbReference>
<sequence>MKGYSKNYWAKRAKQYNKTNWVKNENFMVRFLGMLPDKKYEPILEVGIGTGAVAEKVCEKIGPLTGIDISKEMISQIDHPEITPILGNAHCLPFDDSYFKLILMRNVIHYIDDPELAFSEIYRCLMPNGYFLFSQVVPPDDSISEEYDRLVGRNIHYPTQGEIIQLFSKYRSVTQDNFILKNQSIINWINNTCNDKYQKKHTIDRHRQTSDTYKRLSNFSETENDMFVDIKHFMVLGQKI</sequence>
<dbReference type="SUPFAM" id="SSF53335">
    <property type="entry name" value="S-adenosyl-L-methionine-dependent methyltransferases"/>
    <property type="match status" value="1"/>
</dbReference>
<dbReference type="Gene3D" id="3.40.50.150">
    <property type="entry name" value="Vaccinia Virus protein VP39"/>
    <property type="match status" value="1"/>
</dbReference>
<organism evidence="2">
    <name type="scientific">marine metagenome</name>
    <dbReference type="NCBI Taxonomy" id="408172"/>
    <lineage>
        <taxon>unclassified sequences</taxon>
        <taxon>metagenomes</taxon>
        <taxon>ecological metagenomes</taxon>
    </lineage>
</organism>
<dbReference type="InterPro" id="IPR029063">
    <property type="entry name" value="SAM-dependent_MTases_sf"/>
</dbReference>
<dbReference type="Pfam" id="PF08241">
    <property type="entry name" value="Methyltransf_11"/>
    <property type="match status" value="1"/>
</dbReference>
<dbReference type="EMBL" id="UINC01055814">
    <property type="protein sequence ID" value="SVB75129.1"/>
    <property type="molecule type" value="Genomic_DNA"/>
</dbReference>
<dbReference type="PANTHER" id="PTHR43591:SF110">
    <property type="entry name" value="RHODANESE DOMAIN-CONTAINING PROTEIN"/>
    <property type="match status" value="1"/>
</dbReference>